<evidence type="ECO:0000256" key="3">
    <source>
        <dbReference type="ARBA" id="ARBA00012438"/>
    </source>
</evidence>
<dbReference type="InterPro" id="IPR036097">
    <property type="entry name" value="HisK_dim/P_sf"/>
</dbReference>
<dbReference type="PANTHER" id="PTHR43719:SF75">
    <property type="entry name" value="HISTIDINE KINASE CKI1"/>
    <property type="match status" value="1"/>
</dbReference>
<feature type="transmembrane region" description="Helical" evidence="9">
    <location>
        <begin position="6"/>
        <end position="31"/>
    </location>
</feature>
<keyword evidence="9" id="KW-1133">Transmembrane helix</keyword>
<dbReference type="GO" id="GO:0005789">
    <property type="term" value="C:endoplasmic reticulum membrane"/>
    <property type="evidence" value="ECO:0007669"/>
    <property type="project" value="UniProtKB-SubCell"/>
</dbReference>
<evidence type="ECO:0000256" key="1">
    <source>
        <dbReference type="ARBA" id="ARBA00000085"/>
    </source>
</evidence>
<dbReference type="SUPFAM" id="SSF55874">
    <property type="entry name" value="ATPase domain of HSP90 chaperone/DNA topoisomerase II/histidine kinase"/>
    <property type="match status" value="1"/>
</dbReference>
<keyword evidence="9" id="KW-0812">Transmembrane</keyword>
<dbReference type="PANTHER" id="PTHR43719">
    <property type="entry name" value="TWO-COMPONENT HISTIDINE KINASE"/>
    <property type="match status" value="1"/>
</dbReference>
<accession>A0AAE1TEZ5</accession>
<dbReference type="Pfam" id="PF02518">
    <property type="entry name" value="HATPase_c"/>
    <property type="match status" value="1"/>
</dbReference>
<evidence type="ECO:0000256" key="6">
    <source>
        <dbReference type="ARBA" id="ARBA00023170"/>
    </source>
</evidence>
<evidence type="ECO:0000313" key="13">
    <source>
        <dbReference type="Proteomes" id="UP001293593"/>
    </source>
</evidence>
<evidence type="ECO:0000259" key="11">
    <source>
        <dbReference type="PROSITE" id="PS50110"/>
    </source>
</evidence>
<comment type="caution">
    <text evidence="12">The sequence shown here is derived from an EMBL/GenBank/DDBJ whole genome shotgun (WGS) entry which is preliminary data.</text>
</comment>
<dbReference type="Proteomes" id="UP001293593">
    <property type="component" value="Unassembled WGS sequence"/>
</dbReference>
<feature type="region of interest" description="Disordered" evidence="8">
    <location>
        <begin position="758"/>
        <end position="791"/>
    </location>
</feature>
<dbReference type="EMBL" id="JAWXYG010000002">
    <property type="protein sequence ID" value="KAK4282558.1"/>
    <property type="molecule type" value="Genomic_DNA"/>
</dbReference>
<keyword evidence="9" id="KW-0472">Membrane</keyword>
<dbReference type="SMART" id="SM00388">
    <property type="entry name" value="HisKA"/>
    <property type="match status" value="1"/>
</dbReference>
<dbReference type="Gene3D" id="1.10.287.130">
    <property type="match status" value="1"/>
</dbReference>
<evidence type="ECO:0000259" key="10">
    <source>
        <dbReference type="PROSITE" id="PS50109"/>
    </source>
</evidence>
<sequence>MIFRPSSAIFFLLALVAMIVVLSLTPCWYVMITRIQQRVNSNSQNFLLELQDEIDHSAKLLPPLKSASANLARILNSTFYKTTNISFSDIKTKVAPVLFQAFGMIPQLSEISYIGTDGLFFSYHREHDQNLAVYSNSSFSSLSSASEIIYYVQPVNIDTGGLYGEAVTYKHPVNASWTHEAANNSNGYATLGYKWSDNNKILYLNLVRISRTGFISLGLPATTITDFVTPTRRQGASLYLASKDGKVLLQGIQHAHIVFRDDTASFYLVKPNGDLLDHQGSVSCKADAIASVLKIGDTEYLTRCSLIDIMGVESVYVLAIPQNGLVTYVHERRKRGLVMMSTMIAMTAVSIISFLLLNAIIGRREMHLCVSLIKQMEATQQAERKSMNKSLAFASASHDIRAALAGLTGLIEMSNEEVIPGSELEANLKQMGACTEDLLGLLNSILDTSKIEAGKMQLDEEEFDLSQVLEEAIDWYYPTAMKKGVDLVLDHCNGSVIRYSHVKGDKRKLKQVLYNLVSNAVKFTNEGHIAVRAWARKPSFQTSIVASKRYNFIKHLPCLFYKKNESNVEVEVRNEIQQDPNLLKFVFEVDDTGKGIPKEKHKSVFDNYVQVNETASGQGGTGLGLGIVQSLVRLMHGDIEIVEKEIGEKGSCFRFNIILHVCDTVTGFNSNREDIELGGDINLNQLQAQDVNTPGSGSSICSPSPKLPMFAFSRSGASCIILLIQNEERRRTTRRFIESLGIRVKVVKQWEHLSHTLKKIKQKGHNSSQSSIGTSDTSSRSTSQNSISKAKGFPLSDTDGICNMPLTSNMLEDRASQGLVLLVIDAIAGPLPELSRTVFAFKKDLGSPCRVVWLNKPLVCGDSFKALDEDALDPDDIILSKPFHGSRLFEIIKLLPEFGGSSTNISRFGKVRRDIFHNRFSKPFKDSHISKYQSPISDTGEFSSANATSFLDYGSSSTRDQLYSSRRSKARNSQIAHTEIQERNDSTNEKPFGGKRILIVEDTGYLRMIAFKTLIQLGATAANVNECENGEEAVNLIEESLKGAFPFDYILMDCEMPVMNGYEATKQIRKMEKRYGVHIPILALTAHSSGEEINKTKEAGMDAHLEKPLRAHHLLATIRNIHNGTN</sequence>
<dbReference type="Gene3D" id="3.30.565.10">
    <property type="entry name" value="Histidine kinase-like ATPase, C-terminal domain"/>
    <property type="match status" value="1"/>
</dbReference>
<dbReference type="CDD" id="cd00082">
    <property type="entry name" value="HisKA"/>
    <property type="match status" value="1"/>
</dbReference>
<feature type="compositionally biased region" description="Basic and acidic residues" evidence="8">
    <location>
        <begin position="979"/>
        <end position="988"/>
    </location>
</feature>
<evidence type="ECO:0000313" key="12">
    <source>
        <dbReference type="EMBL" id="KAK4282558.1"/>
    </source>
</evidence>
<evidence type="ECO:0000256" key="9">
    <source>
        <dbReference type="SAM" id="Phobius"/>
    </source>
</evidence>
<name>A0AAE1TEZ5_9FABA</name>
<keyword evidence="5" id="KW-0256">Endoplasmic reticulum</keyword>
<dbReference type="SUPFAM" id="SSF52172">
    <property type="entry name" value="CheY-like"/>
    <property type="match status" value="1"/>
</dbReference>
<dbReference type="Pfam" id="PF00512">
    <property type="entry name" value="HisKA"/>
    <property type="match status" value="1"/>
</dbReference>
<dbReference type="InterPro" id="IPR036890">
    <property type="entry name" value="HATPase_C_sf"/>
</dbReference>
<dbReference type="InterPro" id="IPR001789">
    <property type="entry name" value="Sig_transdc_resp-reg_receiver"/>
</dbReference>
<organism evidence="12 13">
    <name type="scientific">Acacia crassicarpa</name>
    <name type="common">northern wattle</name>
    <dbReference type="NCBI Taxonomy" id="499986"/>
    <lineage>
        <taxon>Eukaryota</taxon>
        <taxon>Viridiplantae</taxon>
        <taxon>Streptophyta</taxon>
        <taxon>Embryophyta</taxon>
        <taxon>Tracheophyta</taxon>
        <taxon>Spermatophyta</taxon>
        <taxon>Magnoliopsida</taxon>
        <taxon>eudicotyledons</taxon>
        <taxon>Gunneridae</taxon>
        <taxon>Pentapetalae</taxon>
        <taxon>rosids</taxon>
        <taxon>fabids</taxon>
        <taxon>Fabales</taxon>
        <taxon>Fabaceae</taxon>
        <taxon>Caesalpinioideae</taxon>
        <taxon>mimosoid clade</taxon>
        <taxon>Acacieae</taxon>
        <taxon>Acacia</taxon>
    </lineage>
</organism>
<protein>
    <recommendedName>
        <fullName evidence="3">histidine kinase</fullName>
        <ecNumber evidence="3">2.7.13.3</ecNumber>
    </recommendedName>
</protein>
<proteinExistence type="predicted"/>
<keyword evidence="4 7" id="KW-0597">Phosphoprotein</keyword>
<evidence type="ECO:0000256" key="5">
    <source>
        <dbReference type="ARBA" id="ARBA00022824"/>
    </source>
</evidence>
<dbReference type="CDD" id="cd17546">
    <property type="entry name" value="REC_hyHK_CKI1_RcsC-like"/>
    <property type="match status" value="1"/>
</dbReference>
<evidence type="ECO:0000256" key="4">
    <source>
        <dbReference type="ARBA" id="ARBA00022553"/>
    </source>
</evidence>
<dbReference type="InterPro" id="IPR005467">
    <property type="entry name" value="His_kinase_dom"/>
</dbReference>
<feature type="compositionally biased region" description="Low complexity" evidence="8">
    <location>
        <begin position="766"/>
        <end position="788"/>
    </location>
</feature>
<dbReference type="Pfam" id="PF00072">
    <property type="entry name" value="Response_reg"/>
    <property type="match status" value="1"/>
</dbReference>
<dbReference type="SUPFAM" id="SSF47384">
    <property type="entry name" value="Homodimeric domain of signal transducing histidine kinase"/>
    <property type="match status" value="1"/>
</dbReference>
<comment type="subcellular location">
    <subcellularLocation>
        <location evidence="2">Endoplasmic reticulum membrane</location>
        <topology evidence="2">Multi-pass membrane protein</topology>
    </subcellularLocation>
</comment>
<keyword evidence="13" id="KW-1185">Reference proteome</keyword>
<feature type="compositionally biased region" description="Polar residues" evidence="8">
    <location>
        <begin position="965"/>
        <end position="976"/>
    </location>
</feature>
<dbReference type="InterPro" id="IPR011006">
    <property type="entry name" value="CheY-like_superfamily"/>
</dbReference>
<keyword evidence="6" id="KW-0675">Receptor</keyword>
<feature type="modified residue" description="4-aspartylphosphate" evidence="7">
    <location>
        <position position="1053"/>
    </location>
</feature>
<dbReference type="InterPro" id="IPR050956">
    <property type="entry name" value="2C_system_His_kinase"/>
</dbReference>
<feature type="region of interest" description="Disordered" evidence="8">
    <location>
        <begin position="965"/>
        <end position="988"/>
    </location>
</feature>
<evidence type="ECO:0000256" key="8">
    <source>
        <dbReference type="SAM" id="MobiDB-lite"/>
    </source>
</evidence>
<dbReference type="SMART" id="SM00448">
    <property type="entry name" value="REC"/>
    <property type="match status" value="1"/>
</dbReference>
<reference evidence="12" key="1">
    <citation type="submission" date="2023-10" db="EMBL/GenBank/DDBJ databases">
        <title>Chromosome-level genome of the transformable northern wattle, Acacia crassicarpa.</title>
        <authorList>
            <person name="Massaro I."/>
            <person name="Sinha N.R."/>
            <person name="Poethig S."/>
            <person name="Leichty A.R."/>
        </authorList>
    </citation>
    <scope>NUCLEOTIDE SEQUENCE</scope>
    <source>
        <strain evidence="12">Acra3RX</strain>
        <tissue evidence="12">Leaf</tissue>
    </source>
</reference>
<dbReference type="GO" id="GO:0000155">
    <property type="term" value="F:phosphorelay sensor kinase activity"/>
    <property type="evidence" value="ECO:0007669"/>
    <property type="project" value="InterPro"/>
</dbReference>
<dbReference type="InterPro" id="IPR003594">
    <property type="entry name" value="HATPase_dom"/>
</dbReference>
<dbReference type="AlphaFoldDB" id="A0AAE1TEZ5"/>
<comment type="catalytic activity">
    <reaction evidence="1">
        <text>ATP + protein L-histidine = ADP + protein N-phospho-L-histidine.</text>
        <dbReference type="EC" id="2.7.13.3"/>
    </reaction>
</comment>
<gene>
    <name evidence="12" type="ORF">QN277_013919</name>
</gene>
<dbReference type="Gene3D" id="3.40.50.2300">
    <property type="match status" value="1"/>
</dbReference>
<evidence type="ECO:0000256" key="2">
    <source>
        <dbReference type="ARBA" id="ARBA00004477"/>
    </source>
</evidence>
<dbReference type="SMART" id="SM00387">
    <property type="entry name" value="HATPase_c"/>
    <property type="match status" value="1"/>
</dbReference>
<feature type="domain" description="Response regulatory" evidence="11">
    <location>
        <begin position="996"/>
        <end position="1122"/>
    </location>
</feature>
<dbReference type="InterPro" id="IPR003661">
    <property type="entry name" value="HisK_dim/P_dom"/>
</dbReference>
<dbReference type="InterPro" id="IPR004358">
    <property type="entry name" value="Sig_transdc_His_kin-like_C"/>
</dbReference>
<dbReference type="EC" id="2.7.13.3" evidence="3"/>
<feature type="domain" description="Histidine kinase" evidence="10">
    <location>
        <begin position="395"/>
        <end position="661"/>
    </location>
</feature>
<dbReference type="PROSITE" id="PS50110">
    <property type="entry name" value="RESPONSE_REGULATORY"/>
    <property type="match status" value="1"/>
</dbReference>
<dbReference type="PROSITE" id="PS50109">
    <property type="entry name" value="HIS_KIN"/>
    <property type="match status" value="1"/>
</dbReference>
<evidence type="ECO:0000256" key="7">
    <source>
        <dbReference type="PROSITE-ProRule" id="PRU00169"/>
    </source>
</evidence>
<feature type="transmembrane region" description="Helical" evidence="9">
    <location>
        <begin position="337"/>
        <end position="361"/>
    </location>
</feature>
<dbReference type="PRINTS" id="PR00344">
    <property type="entry name" value="BCTRLSENSOR"/>
</dbReference>